<dbReference type="KEGG" id="sutt:SUTMEG_15580"/>
<keyword evidence="4" id="KW-0233">DNA recombination</keyword>
<gene>
    <name evidence="9" type="ORF">SUTMEG_15580</name>
</gene>
<dbReference type="InterPro" id="IPR002104">
    <property type="entry name" value="Integrase_catalytic"/>
</dbReference>
<evidence type="ECO:0008006" key="11">
    <source>
        <dbReference type="Google" id="ProtNLM"/>
    </source>
</evidence>
<feature type="compositionally biased region" description="Polar residues" evidence="6">
    <location>
        <begin position="93"/>
        <end position="102"/>
    </location>
</feature>
<dbReference type="Proteomes" id="UP000271003">
    <property type="component" value="Chromosome"/>
</dbReference>
<feature type="domain" description="Core-binding (CB)" evidence="8">
    <location>
        <begin position="192"/>
        <end position="311"/>
    </location>
</feature>
<evidence type="ECO:0000259" key="7">
    <source>
        <dbReference type="PROSITE" id="PS51898"/>
    </source>
</evidence>
<dbReference type="Gene3D" id="1.10.443.10">
    <property type="entry name" value="Intergrase catalytic core"/>
    <property type="match status" value="1"/>
</dbReference>
<organism evidence="9 10">
    <name type="scientific">Sutterella megalosphaeroides</name>
    <dbReference type="NCBI Taxonomy" id="2494234"/>
    <lineage>
        <taxon>Bacteria</taxon>
        <taxon>Pseudomonadati</taxon>
        <taxon>Pseudomonadota</taxon>
        <taxon>Betaproteobacteria</taxon>
        <taxon>Burkholderiales</taxon>
        <taxon>Sutterellaceae</taxon>
        <taxon>Sutterella</taxon>
    </lineage>
</organism>
<keyword evidence="3 5" id="KW-0238">DNA-binding</keyword>
<dbReference type="RefSeq" id="WP_120177250.1">
    <property type="nucleotide sequence ID" value="NZ_AP018786.1"/>
</dbReference>
<dbReference type="OrthoDB" id="8610787at2"/>
<evidence type="ECO:0000313" key="10">
    <source>
        <dbReference type="Proteomes" id="UP000271003"/>
    </source>
</evidence>
<evidence type="ECO:0000256" key="1">
    <source>
        <dbReference type="ARBA" id="ARBA00008857"/>
    </source>
</evidence>
<dbReference type="SUPFAM" id="SSF56349">
    <property type="entry name" value="DNA breaking-rejoining enzymes"/>
    <property type="match status" value="1"/>
</dbReference>
<evidence type="ECO:0000313" key="9">
    <source>
        <dbReference type="EMBL" id="BBF23667.1"/>
    </source>
</evidence>
<dbReference type="AlphaFoldDB" id="A0A2Z6IDD5"/>
<dbReference type="InterPro" id="IPR010998">
    <property type="entry name" value="Integrase_recombinase_N"/>
</dbReference>
<dbReference type="InterPro" id="IPR050090">
    <property type="entry name" value="Tyrosine_recombinase_XerCD"/>
</dbReference>
<name>A0A2Z6IDD5_9BURK</name>
<accession>A0A2Z6IDD5</accession>
<evidence type="ECO:0000256" key="2">
    <source>
        <dbReference type="ARBA" id="ARBA00022908"/>
    </source>
</evidence>
<comment type="similarity">
    <text evidence="1">Belongs to the 'phage' integrase family.</text>
</comment>
<proteinExistence type="inferred from homology"/>
<dbReference type="Gene3D" id="1.10.150.130">
    <property type="match status" value="1"/>
</dbReference>
<dbReference type="PROSITE" id="PS51900">
    <property type="entry name" value="CB"/>
    <property type="match status" value="1"/>
</dbReference>
<evidence type="ECO:0000259" key="8">
    <source>
        <dbReference type="PROSITE" id="PS51900"/>
    </source>
</evidence>
<keyword evidence="10" id="KW-1185">Reference proteome</keyword>
<evidence type="ECO:0000256" key="4">
    <source>
        <dbReference type="ARBA" id="ARBA00023172"/>
    </source>
</evidence>
<evidence type="ECO:0000256" key="6">
    <source>
        <dbReference type="SAM" id="MobiDB-lite"/>
    </source>
</evidence>
<dbReference type="InterPro" id="IPR044068">
    <property type="entry name" value="CB"/>
</dbReference>
<dbReference type="PANTHER" id="PTHR30349:SF41">
    <property type="entry name" value="INTEGRASE_RECOMBINASE PROTEIN MJ0367-RELATED"/>
    <property type="match status" value="1"/>
</dbReference>
<evidence type="ECO:0000256" key="5">
    <source>
        <dbReference type="PROSITE-ProRule" id="PRU01248"/>
    </source>
</evidence>
<dbReference type="GO" id="GO:0006310">
    <property type="term" value="P:DNA recombination"/>
    <property type="evidence" value="ECO:0007669"/>
    <property type="project" value="UniProtKB-KW"/>
</dbReference>
<dbReference type="GO" id="GO:0003677">
    <property type="term" value="F:DNA binding"/>
    <property type="evidence" value="ECO:0007669"/>
    <property type="project" value="UniProtKB-UniRule"/>
</dbReference>
<sequence length="553" mass="60811">MFLSSTPYGQPLRPDDRLADRLSPEIALTLAAHEVETAEDLYECMATGATWFRAFTGIDAKRATELVRWMRDAGQAVGEVTERFFLPGKASEANDTNGTNDSADTREAGGAAREGAAAALRDGKVAAGFLNRPRGDAKSGTGVRRNAGTGSGAFLPAHPGIVPLERIVLPAELDGSEGLNRAPAFGCSLEARNDLEAIRTWLDARAGNPNTYANYRKEAERFLLWCLYERETPLSGIKAGDASKYLRWLEELGRRDERDFGERWKLPAAVWIGPKNATRDSSAWRPFNGPLGAASRRNALVVVRQLCNFLKKTGYLIFNPFDQVSPKVPLLKGEGAPQAFADRSLTDMQWREIADRLELLPEGLPRERMRLILMLGKSLGLRASEMLEARASWIVERRVGFSVRLAIEVLGKGSKVRRLPLNAEQRDIIESAFRARGLPGYAGCNPETPLLVNLGRGRNPHGPMSRSGLYRVLEAFFDRVADEIALERPGDAAKLRAASTHWLRHTFAVTALTKTSVNVVQAAMGHASVATTGRYLAPEEEEMSKALESIRTF</sequence>
<evidence type="ECO:0000256" key="3">
    <source>
        <dbReference type="ARBA" id="ARBA00023125"/>
    </source>
</evidence>
<dbReference type="EMBL" id="AP018786">
    <property type="protein sequence ID" value="BBF23667.1"/>
    <property type="molecule type" value="Genomic_DNA"/>
</dbReference>
<feature type="region of interest" description="Disordered" evidence="6">
    <location>
        <begin position="88"/>
        <end position="111"/>
    </location>
</feature>
<dbReference type="GO" id="GO:0015074">
    <property type="term" value="P:DNA integration"/>
    <property type="evidence" value="ECO:0007669"/>
    <property type="project" value="UniProtKB-KW"/>
</dbReference>
<dbReference type="InterPro" id="IPR011010">
    <property type="entry name" value="DNA_brk_join_enz"/>
</dbReference>
<dbReference type="PANTHER" id="PTHR30349">
    <property type="entry name" value="PHAGE INTEGRASE-RELATED"/>
    <property type="match status" value="1"/>
</dbReference>
<protein>
    <recommendedName>
        <fullName evidence="11">Integrase</fullName>
    </recommendedName>
</protein>
<feature type="domain" description="Tyr recombinase" evidence="7">
    <location>
        <begin position="340"/>
        <end position="548"/>
    </location>
</feature>
<reference evidence="9 10" key="1">
    <citation type="journal article" date="2018" name="Int. J. Syst. Evol. Microbiol.">
        <title>Mesosutterella multiformis gen. nov., sp. nov., a member of the family Sutterellaceae and Sutterella megalosphaeroides sp. nov., isolated from human faeces.</title>
        <authorList>
            <person name="Sakamoto M."/>
            <person name="Ikeyama N."/>
            <person name="Kunihiro T."/>
            <person name="Iino T."/>
            <person name="Yuki M."/>
            <person name="Ohkuma M."/>
        </authorList>
    </citation>
    <scope>NUCLEOTIDE SEQUENCE [LARGE SCALE GENOMIC DNA]</scope>
    <source>
        <strain evidence="9 10">6FBBBH3</strain>
    </source>
</reference>
<dbReference type="Pfam" id="PF00589">
    <property type="entry name" value="Phage_integrase"/>
    <property type="match status" value="1"/>
</dbReference>
<keyword evidence="2" id="KW-0229">DNA integration</keyword>
<dbReference type="PROSITE" id="PS51898">
    <property type="entry name" value="TYR_RECOMBINASE"/>
    <property type="match status" value="1"/>
</dbReference>
<dbReference type="InterPro" id="IPR013762">
    <property type="entry name" value="Integrase-like_cat_sf"/>
</dbReference>